<dbReference type="InterPro" id="IPR012678">
    <property type="entry name" value="Ribosomal_uL23/eL15/eS24_sf"/>
</dbReference>
<dbReference type="SUPFAM" id="SSF54189">
    <property type="entry name" value="Ribosomal proteins S24e, L23 and L15e"/>
    <property type="match status" value="1"/>
</dbReference>
<feature type="compositionally biased region" description="Basic and acidic residues" evidence="5">
    <location>
        <begin position="132"/>
        <end position="161"/>
    </location>
</feature>
<dbReference type="Pfam" id="PF00276">
    <property type="entry name" value="Ribosomal_L23"/>
    <property type="match status" value="1"/>
</dbReference>
<dbReference type="EMBL" id="RBNJ01000646">
    <property type="protein sequence ID" value="RUS34227.1"/>
    <property type="molecule type" value="Genomic_DNA"/>
</dbReference>
<dbReference type="PANTHER" id="PTHR12059">
    <property type="entry name" value="RIBOSOMAL PROTEIN L23-RELATED"/>
    <property type="match status" value="1"/>
</dbReference>
<keyword evidence="7" id="KW-1185">Reference proteome</keyword>
<dbReference type="GO" id="GO:0005762">
    <property type="term" value="C:mitochondrial large ribosomal subunit"/>
    <property type="evidence" value="ECO:0007669"/>
    <property type="project" value="TreeGrafter"/>
</dbReference>
<evidence type="ECO:0000256" key="1">
    <source>
        <dbReference type="ARBA" id="ARBA00006700"/>
    </source>
</evidence>
<dbReference type="PANTHER" id="PTHR12059:SF5">
    <property type="entry name" value="LARGE RIBOSOMAL SUBUNIT PROTEIN UL23M"/>
    <property type="match status" value="1"/>
</dbReference>
<comment type="caution">
    <text evidence="6">The sequence shown here is derived from an EMBL/GenBank/DDBJ whole genome shotgun (WGS) entry which is preliminary data.</text>
</comment>
<dbReference type="GO" id="GO:0003735">
    <property type="term" value="F:structural constituent of ribosome"/>
    <property type="evidence" value="ECO:0007669"/>
    <property type="project" value="InterPro"/>
</dbReference>
<evidence type="ECO:0000256" key="4">
    <source>
        <dbReference type="ARBA" id="ARBA00039977"/>
    </source>
</evidence>
<dbReference type="InterPro" id="IPR013025">
    <property type="entry name" value="Ribosomal_uL23-like"/>
</dbReference>
<accession>A0A433QWZ3</accession>
<dbReference type="InterPro" id="IPR012677">
    <property type="entry name" value="Nucleotide-bd_a/b_plait_sf"/>
</dbReference>
<evidence type="ECO:0000313" key="7">
    <source>
        <dbReference type="Proteomes" id="UP000274822"/>
    </source>
</evidence>
<feature type="region of interest" description="Disordered" evidence="5">
    <location>
        <begin position="129"/>
        <end position="161"/>
    </location>
</feature>
<protein>
    <recommendedName>
        <fullName evidence="4">Large ribosomal subunit protein uL23m</fullName>
    </recommendedName>
</protein>
<name>A0A433QWZ3_9FUNG</name>
<sequence length="161" mass="19392">MSRSFGQGLREVWFPNLIFRMVRSPTLPANQVVFRVPPRCNKFDIFSYLTNIYGVKILDIRTMNYATQITRRGGKEIRREGAYKKAIVTLDDDFTWPTKPDVDKPEFKEEWETEKSKLYEQTVKRKLKGWRRRPEPEEKKKLDTYRKTQKEKEERRIEGLE</sequence>
<evidence type="ECO:0000256" key="3">
    <source>
        <dbReference type="ARBA" id="ARBA00023274"/>
    </source>
</evidence>
<evidence type="ECO:0000256" key="5">
    <source>
        <dbReference type="SAM" id="MobiDB-lite"/>
    </source>
</evidence>
<comment type="similarity">
    <text evidence="1">Belongs to the universal ribosomal protein uL23 family.</text>
</comment>
<evidence type="ECO:0000256" key="2">
    <source>
        <dbReference type="ARBA" id="ARBA00022980"/>
    </source>
</evidence>
<proteinExistence type="inferred from homology"/>
<dbReference type="AlphaFoldDB" id="A0A433QWZ3"/>
<reference evidence="6 7" key="1">
    <citation type="journal article" date="2018" name="New Phytol.">
        <title>Phylogenomics of Endogonaceae and evolution of mycorrhizas within Mucoromycota.</title>
        <authorList>
            <person name="Chang Y."/>
            <person name="Desiro A."/>
            <person name="Na H."/>
            <person name="Sandor L."/>
            <person name="Lipzen A."/>
            <person name="Clum A."/>
            <person name="Barry K."/>
            <person name="Grigoriev I.V."/>
            <person name="Martin F.M."/>
            <person name="Stajich J.E."/>
            <person name="Smith M.E."/>
            <person name="Bonito G."/>
            <person name="Spatafora J.W."/>
        </authorList>
    </citation>
    <scope>NUCLEOTIDE SEQUENCE [LARGE SCALE GENOMIC DNA]</scope>
    <source>
        <strain evidence="6 7">AD002</strain>
    </source>
</reference>
<dbReference type="Gene3D" id="3.30.70.330">
    <property type="match status" value="1"/>
</dbReference>
<dbReference type="Proteomes" id="UP000274822">
    <property type="component" value="Unassembled WGS sequence"/>
</dbReference>
<organism evidence="6 7">
    <name type="scientific">Jimgerdemannia flammicorona</name>
    <dbReference type="NCBI Taxonomy" id="994334"/>
    <lineage>
        <taxon>Eukaryota</taxon>
        <taxon>Fungi</taxon>
        <taxon>Fungi incertae sedis</taxon>
        <taxon>Mucoromycota</taxon>
        <taxon>Mucoromycotina</taxon>
        <taxon>Endogonomycetes</taxon>
        <taxon>Endogonales</taxon>
        <taxon>Endogonaceae</taxon>
        <taxon>Jimgerdemannia</taxon>
    </lineage>
</organism>
<evidence type="ECO:0000313" key="6">
    <source>
        <dbReference type="EMBL" id="RUS34227.1"/>
    </source>
</evidence>
<dbReference type="GO" id="GO:0032543">
    <property type="term" value="P:mitochondrial translation"/>
    <property type="evidence" value="ECO:0007669"/>
    <property type="project" value="TreeGrafter"/>
</dbReference>
<keyword evidence="3" id="KW-0687">Ribonucleoprotein</keyword>
<gene>
    <name evidence="6" type="ORF">BC938DRAFT_481736</name>
</gene>
<keyword evidence="2 6" id="KW-0689">Ribosomal protein</keyword>